<dbReference type="EMBL" id="CP121769">
    <property type="protein sequence ID" value="WGE08908.1"/>
    <property type="molecule type" value="Genomic_DNA"/>
</dbReference>
<dbReference type="Proteomes" id="UP001222296">
    <property type="component" value="Chromosome"/>
</dbReference>
<evidence type="ECO:0000313" key="27">
    <source>
        <dbReference type="EMBL" id="WGE08908.1"/>
    </source>
</evidence>
<comment type="catalytic activity">
    <reaction evidence="24">
        <text>a 1,2-diacyl-sn-glycerol + ATP = a 1,2-diacyl-sn-glycero-3-phosphate + ADP + H(+)</text>
        <dbReference type="Rhea" id="RHEA:10272"/>
        <dbReference type="ChEBI" id="CHEBI:15378"/>
        <dbReference type="ChEBI" id="CHEBI:17815"/>
        <dbReference type="ChEBI" id="CHEBI:30616"/>
        <dbReference type="ChEBI" id="CHEBI:58608"/>
        <dbReference type="ChEBI" id="CHEBI:456216"/>
        <dbReference type="EC" id="2.7.1.107"/>
    </reaction>
</comment>
<reference evidence="26" key="1">
    <citation type="submission" date="2021-03" db="EMBL/GenBank/DDBJ databases">
        <title>Characterization of a novel Integrative Conjugative Element in Glaesserella parasuis.</title>
        <authorList>
            <person name="Hu G."/>
            <person name="Sun H."/>
        </authorList>
    </citation>
    <scope>NUCLEOTIDE SEQUENCE</scope>
    <source>
        <strain evidence="26">GHP1807</strain>
    </source>
</reference>
<feature type="transmembrane region" description="Helical" evidence="24">
    <location>
        <begin position="98"/>
        <end position="117"/>
    </location>
</feature>
<evidence type="ECO:0000256" key="24">
    <source>
        <dbReference type="RuleBase" id="RU363065"/>
    </source>
</evidence>
<dbReference type="InterPro" id="IPR036945">
    <property type="entry name" value="DAGK_sf"/>
</dbReference>
<evidence type="ECO:0000256" key="15">
    <source>
        <dbReference type="ARBA" id="ARBA00022989"/>
    </source>
</evidence>
<keyword evidence="11 22" id="KW-0547">Nucleotide-binding</keyword>
<keyword evidence="5" id="KW-1003">Cell membrane</keyword>
<dbReference type="EMBL" id="JAODIR010000001">
    <property type="protein sequence ID" value="MDD2167031.1"/>
    <property type="molecule type" value="Genomic_DNA"/>
</dbReference>
<dbReference type="EMBL" id="CP071491">
    <property type="protein sequence ID" value="QSX17985.1"/>
    <property type="molecule type" value="Genomic_DNA"/>
</dbReference>
<comment type="cofactor">
    <cofactor evidence="23">
        <name>Mg(2+)</name>
        <dbReference type="ChEBI" id="CHEBI:18420"/>
    </cofactor>
    <text evidence="23">Mn(2+), Zn(2+), Cd(2+) and Co(2+) support activity to lesser extents.</text>
</comment>
<evidence type="ECO:0000256" key="21">
    <source>
        <dbReference type="PIRSR" id="PIRSR600829-2"/>
    </source>
</evidence>
<gene>
    <name evidence="26" type="ORF">J1G54_05610</name>
    <name evidence="25" type="ORF">N5925_00105</name>
    <name evidence="27" type="ORF">QBL01_06475</name>
</gene>
<evidence type="ECO:0000256" key="8">
    <source>
        <dbReference type="ARBA" id="ARBA00022679"/>
    </source>
</evidence>
<evidence type="ECO:0000256" key="10">
    <source>
        <dbReference type="ARBA" id="ARBA00022723"/>
    </source>
</evidence>
<keyword evidence="9 24" id="KW-0812">Transmembrane</keyword>
<feature type="binding site" evidence="23">
    <location>
        <position position="30"/>
    </location>
    <ligand>
        <name>a divalent metal cation</name>
        <dbReference type="ChEBI" id="CHEBI:60240"/>
    </ligand>
</feature>
<name>A0A084EYN1_GLAPU</name>
<feature type="binding site" evidence="22">
    <location>
        <begin position="96"/>
        <end position="97"/>
    </location>
    <ligand>
        <name>ATP</name>
        <dbReference type="ChEBI" id="CHEBI:30616"/>
    </ligand>
</feature>
<dbReference type="RefSeq" id="WP_021110803.1">
    <property type="nucleotide sequence ID" value="NZ_CBCRUP010000007.1"/>
</dbReference>
<sequence length="120" mass="13139">MKPENKANFQRIVRATGYSMKGLKSAYIHEAAFRQEVWLSFFLIPVGLYLGNGAIEKILLVGSVLLVLVAELLNSAVESVVDRIGSEYHELSGRAKDIGSAAVFVAMLITGLTWLLILCL</sequence>
<dbReference type="OrthoDB" id="9796011at2"/>
<evidence type="ECO:0000256" key="11">
    <source>
        <dbReference type="ARBA" id="ARBA00022741"/>
    </source>
</evidence>
<dbReference type="EC" id="2.7.1.107" evidence="3 24"/>
<feature type="transmembrane region" description="Helical" evidence="24">
    <location>
        <begin position="31"/>
        <end position="52"/>
    </location>
</feature>
<dbReference type="Pfam" id="PF01219">
    <property type="entry name" value="DAGK_prokar"/>
    <property type="match status" value="1"/>
</dbReference>
<keyword evidence="16 24" id="KW-0443">Lipid metabolism</keyword>
<feature type="binding site" evidence="22">
    <location>
        <position position="11"/>
    </location>
    <ligand>
        <name>ATP</name>
        <dbReference type="ChEBI" id="CHEBI:30616"/>
    </ligand>
</feature>
<dbReference type="CDD" id="cd14264">
    <property type="entry name" value="DAGK_IM"/>
    <property type="match status" value="1"/>
</dbReference>
<dbReference type="GO" id="GO:0005524">
    <property type="term" value="F:ATP binding"/>
    <property type="evidence" value="ECO:0007669"/>
    <property type="project" value="UniProtKB-KW"/>
</dbReference>
<keyword evidence="12 24" id="KW-0418">Kinase</keyword>
<dbReference type="PANTHER" id="PTHR34299:SF1">
    <property type="entry name" value="DIACYLGLYCEROL KINASE"/>
    <property type="match status" value="1"/>
</dbReference>
<dbReference type="Proteomes" id="UP001148834">
    <property type="component" value="Unassembled WGS sequence"/>
</dbReference>
<keyword evidence="6" id="KW-0444">Lipid biosynthesis</keyword>
<keyword evidence="8 24" id="KW-0808">Transferase</keyword>
<dbReference type="PANTHER" id="PTHR34299">
    <property type="entry name" value="DIACYLGLYCEROL KINASE"/>
    <property type="match status" value="1"/>
</dbReference>
<evidence type="ECO:0000313" key="28">
    <source>
        <dbReference type="Proteomes" id="UP001222296"/>
    </source>
</evidence>
<evidence type="ECO:0000256" key="14">
    <source>
        <dbReference type="ARBA" id="ARBA00022842"/>
    </source>
</evidence>
<dbReference type="GO" id="GO:0004143">
    <property type="term" value="F:ATP-dependent diacylglycerol kinase activity"/>
    <property type="evidence" value="ECO:0007669"/>
    <property type="project" value="UniProtKB-EC"/>
</dbReference>
<keyword evidence="14 23" id="KW-0460">Magnesium</keyword>
<feature type="transmembrane region" description="Helical" evidence="24">
    <location>
        <begin position="58"/>
        <end position="77"/>
    </location>
</feature>
<comment type="subcellular location">
    <subcellularLocation>
        <location evidence="1 24">Cell inner membrane</location>
        <topology evidence="1 24">Multi-pass membrane protein</topology>
    </subcellularLocation>
</comment>
<evidence type="ECO:0000256" key="20">
    <source>
        <dbReference type="PIRSR" id="PIRSR600829-1"/>
    </source>
</evidence>
<evidence type="ECO:0000256" key="6">
    <source>
        <dbReference type="ARBA" id="ARBA00022516"/>
    </source>
</evidence>
<dbReference type="PROSITE" id="PS01069">
    <property type="entry name" value="DAGK_PROKAR"/>
    <property type="match status" value="1"/>
</dbReference>
<protein>
    <recommendedName>
        <fullName evidence="4 24">Diacylglycerol kinase</fullName>
        <ecNumber evidence="3 24">2.7.1.107</ecNumber>
    </recommendedName>
</protein>
<feature type="binding site" evidence="22">
    <location>
        <position position="30"/>
    </location>
    <ligand>
        <name>ATP</name>
        <dbReference type="ChEBI" id="CHEBI:30616"/>
    </ligand>
</feature>
<proteinExistence type="inferred from homology"/>
<evidence type="ECO:0000256" key="4">
    <source>
        <dbReference type="ARBA" id="ARBA00017575"/>
    </source>
</evidence>
<keyword evidence="15 24" id="KW-1133">Transmembrane helix</keyword>
<dbReference type="GO" id="GO:0006654">
    <property type="term" value="P:phosphatidic acid biosynthetic process"/>
    <property type="evidence" value="ECO:0007669"/>
    <property type="project" value="InterPro"/>
</dbReference>
<evidence type="ECO:0000256" key="23">
    <source>
        <dbReference type="PIRSR" id="PIRSR600829-4"/>
    </source>
</evidence>
<evidence type="ECO:0000256" key="16">
    <source>
        <dbReference type="ARBA" id="ARBA00023098"/>
    </source>
</evidence>
<evidence type="ECO:0000256" key="22">
    <source>
        <dbReference type="PIRSR" id="PIRSR600829-3"/>
    </source>
</evidence>
<dbReference type="Gene3D" id="1.10.287.3610">
    <property type="match status" value="1"/>
</dbReference>
<feature type="binding site" evidence="23">
    <location>
        <position position="78"/>
    </location>
    <ligand>
        <name>a divalent metal cation</name>
        <dbReference type="ChEBI" id="CHEBI:60240"/>
    </ligand>
</feature>
<dbReference type="InterPro" id="IPR033718">
    <property type="entry name" value="DAGK_prok"/>
</dbReference>
<keyword evidence="19 24" id="KW-1208">Phospholipid metabolism</keyword>
<evidence type="ECO:0000256" key="9">
    <source>
        <dbReference type="ARBA" id="ARBA00022692"/>
    </source>
</evidence>
<keyword evidence="7 24" id="KW-0997">Cell inner membrane</keyword>
<evidence type="ECO:0000313" key="26">
    <source>
        <dbReference type="EMBL" id="QSX17985.1"/>
    </source>
</evidence>
<evidence type="ECO:0000256" key="1">
    <source>
        <dbReference type="ARBA" id="ARBA00004429"/>
    </source>
</evidence>
<keyword evidence="13 22" id="KW-0067">ATP-binding</keyword>
<evidence type="ECO:0000256" key="17">
    <source>
        <dbReference type="ARBA" id="ARBA00023136"/>
    </source>
</evidence>
<evidence type="ECO:0000256" key="12">
    <source>
        <dbReference type="ARBA" id="ARBA00022777"/>
    </source>
</evidence>
<reference evidence="25" key="2">
    <citation type="submission" date="2022-09" db="EMBL/GenBank/DDBJ databases">
        <title>Molecular characterization of Glaesserella parasuis strains circulating in commercial swine farms using whole-genome sequencing.</title>
        <authorList>
            <person name="Mugabi R."/>
            <person name="Clavijo M."/>
            <person name="Li G."/>
        </authorList>
    </citation>
    <scope>NUCLEOTIDE SEQUENCE</scope>
    <source>
        <strain evidence="25">0435-53</strain>
    </source>
</reference>
<evidence type="ECO:0000256" key="5">
    <source>
        <dbReference type="ARBA" id="ARBA00022475"/>
    </source>
</evidence>
<organism evidence="27 28">
    <name type="scientific">Glaesserella parasuis</name>
    <name type="common">Haemophilus parasuis</name>
    <dbReference type="NCBI Taxonomy" id="738"/>
    <lineage>
        <taxon>Bacteria</taxon>
        <taxon>Pseudomonadati</taxon>
        <taxon>Pseudomonadota</taxon>
        <taxon>Gammaproteobacteria</taxon>
        <taxon>Pasteurellales</taxon>
        <taxon>Pasteurellaceae</taxon>
        <taxon>Glaesserella</taxon>
    </lineage>
</organism>
<accession>A0A084EYN1</accession>
<dbReference type="KEGG" id="hpak:JT17_01225"/>
<feature type="binding site" evidence="22">
    <location>
        <position position="18"/>
    </location>
    <ligand>
        <name>ATP</name>
        <dbReference type="ChEBI" id="CHEBI:30616"/>
    </ligand>
</feature>
<dbReference type="GO" id="GO:0046872">
    <property type="term" value="F:metal ion binding"/>
    <property type="evidence" value="ECO:0007669"/>
    <property type="project" value="UniProtKB-KW"/>
</dbReference>
<feature type="binding site" evidence="21">
    <location>
        <begin position="32"/>
        <end position="36"/>
    </location>
    <ligand>
        <name>substrate</name>
    </ligand>
</feature>
<feature type="binding site" evidence="21">
    <location>
        <position position="71"/>
    </location>
    <ligand>
        <name>substrate</name>
    </ligand>
</feature>
<dbReference type="InterPro" id="IPR000829">
    <property type="entry name" value="DAGK"/>
</dbReference>
<feature type="active site" description="Proton acceptor" evidence="20">
    <location>
        <position position="71"/>
    </location>
</feature>
<reference evidence="27" key="3">
    <citation type="submission" date="2023-04" db="EMBL/GenBank/DDBJ databases">
        <title>Molecular characterization of the Integrative and Conjugative elements harboring multidrug-resistance gene from Glaesserella (Haemophilus) parasuis.</title>
        <authorList>
            <person name="Che Y."/>
            <person name="Zhou L."/>
        </authorList>
    </citation>
    <scope>NUCLEOTIDE SEQUENCE</scope>
    <source>
        <strain evidence="27">Z44</strain>
    </source>
</reference>
<dbReference type="Proteomes" id="UP000662736">
    <property type="component" value="Chromosome"/>
</dbReference>
<feature type="binding site" evidence="21">
    <location>
        <position position="100"/>
    </location>
    <ligand>
        <name>substrate</name>
    </ligand>
</feature>
<evidence type="ECO:0000256" key="7">
    <source>
        <dbReference type="ARBA" id="ARBA00022519"/>
    </source>
</evidence>
<keyword evidence="17 24" id="KW-0472">Membrane</keyword>
<evidence type="ECO:0000256" key="3">
    <source>
        <dbReference type="ARBA" id="ARBA00012133"/>
    </source>
</evidence>
<evidence type="ECO:0000256" key="19">
    <source>
        <dbReference type="ARBA" id="ARBA00023264"/>
    </source>
</evidence>
<feature type="binding site" evidence="21">
    <location>
        <position position="11"/>
    </location>
    <ligand>
        <name>substrate</name>
    </ligand>
</feature>
<dbReference type="AlphaFoldDB" id="A0A084EYN1"/>
<evidence type="ECO:0000256" key="18">
    <source>
        <dbReference type="ARBA" id="ARBA00023209"/>
    </source>
</evidence>
<evidence type="ECO:0000256" key="2">
    <source>
        <dbReference type="ARBA" id="ARBA00005967"/>
    </source>
</evidence>
<evidence type="ECO:0000256" key="13">
    <source>
        <dbReference type="ARBA" id="ARBA00022840"/>
    </source>
</evidence>
<comment type="function">
    <text evidence="24">Catalyzes the ATP-dependent phosphorylation of sn-l,2-diacylglycerol (DAG) to phosphatidic acid. Involved in the recycling of diacylglycerol produced as a by-product during membrane-derived oligosaccharide (MDO) biosynthesis.</text>
</comment>
<keyword evidence="10 23" id="KW-0479">Metal-binding</keyword>
<evidence type="ECO:0000313" key="25">
    <source>
        <dbReference type="EMBL" id="MDD2167031.1"/>
    </source>
</evidence>
<feature type="binding site" evidence="22">
    <location>
        <begin position="87"/>
        <end position="89"/>
    </location>
    <ligand>
        <name>ATP</name>
        <dbReference type="ChEBI" id="CHEBI:30616"/>
    </ligand>
</feature>
<keyword evidence="18" id="KW-0594">Phospholipid biosynthesis</keyword>
<dbReference type="GO" id="GO:0005886">
    <property type="term" value="C:plasma membrane"/>
    <property type="evidence" value="ECO:0007669"/>
    <property type="project" value="UniProtKB-SubCell"/>
</dbReference>
<feature type="binding site" evidence="22">
    <location>
        <position position="78"/>
    </location>
    <ligand>
        <name>ATP</name>
        <dbReference type="ChEBI" id="CHEBI:30616"/>
    </ligand>
</feature>
<comment type="similarity">
    <text evidence="2 24">Belongs to the bacterial diacylglycerol kinase family.</text>
</comment>